<accession>A0ABY7ARC1</accession>
<sequence length="638" mass="71328">MSKIDKQGRFKTLIKSKVKSKYQHLITGLCSAIILSACSQTGTNQTKFNSVDSAASSTEQTSEAELVSPILKAGDKPNVVLILIDDLSHYGMTTYGSNVIRSVRGHFPDKKFSTPNIDALAQSGLRVENAFTHPICENTRIALMSGKNNDRNYLRPKSQHASDITFGDVFQKAGYTTGMYGKWKQTRGTKEIAGKDYISEFGWDDYVAFDVVDEGQRFINPNLVINGEIKNYQGRTDLDPETGRRWYGPDIFNRHALQFIEGNKDKPFFLYYPMALVHDDHKPTPDTKPNSIFDNFDETPHSRNGATGDDPKYIIDMIEYTDKLIGKVVNKIDELGLREETLIMVMGDNGTKEIFAHVMPDGSVYPGRKGGNADNGLHVGMVLNQPGTIPAESNDTRGYDGLVYLTDVFPTIAEAAGIEIPQATDLDGISFWQQAMGASGEPRDNIYSWFIGNEKYTAETDPVKIRFAFNKNFKRYGPSRYFPNGRFFDLRTDLLEREGDRYVELRWGLRRYSGLNINNLTPEQHKAYTELGKVLAENELVRVNKLAITSDKSSLSVGETINLNAQVWPKNAKRDGVVWVSSDSNIASVNKFGEVTGHKAGKVEISVYSWDDAEPIASNRNPTFYTDGITAVKKLTVK</sequence>
<keyword evidence="5" id="KW-1185">Reference proteome</keyword>
<dbReference type="SUPFAM" id="SSF49373">
    <property type="entry name" value="Invasin/intimin cell-adhesion fragments"/>
    <property type="match status" value="1"/>
</dbReference>
<dbReference type="RefSeq" id="WP_268076812.1">
    <property type="nucleotide sequence ID" value="NZ_CP109967.1"/>
</dbReference>
<dbReference type="Proteomes" id="UP001163726">
    <property type="component" value="Plasmid pCadTS8_2"/>
</dbReference>
<organism evidence="4 5">
    <name type="scientific">Catenovulum adriaticum</name>
    <dbReference type="NCBI Taxonomy" id="2984846"/>
    <lineage>
        <taxon>Bacteria</taxon>
        <taxon>Pseudomonadati</taxon>
        <taxon>Pseudomonadota</taxon>
        <taxon>Gammaproteobacteria</taxon>
        <taxon>Alteromonadales</taxon>
        <taxon>Alteromonadaceae</taxon>
        <taxon>Catenovulum</taxon>
    </lineage>
</organism>
<dbReference type="PANTHER" id="PTHR42693">
    <property type="entry name" value="ARYLSULFATASE FAMILY MEMBER"/>
    <property type="match status" value="1"/>
</dbReference>
<keyword evidence="4" id="KW-0614">Plasmid</keyword>
<dbReference type="Gene3D" id="2.60.40.1080">
    <property type="match status" value="1"/>
</dbReference>
<dbReference type="EMBL" id="CP109967">
    <property type="protein sequence ID" value="WAJ72095.1"/>
    <property type="molecule type" value="Genomic_DNA"/>
</dbReference>
<comment type="similarity">
    <text evidence="1">Belongs to the sulfatase family.</text>
</comment>
<dbReference type="SUPFAM" id="SSF53649">
    <property type="entry name" value="Alkaline phosphatase-like"/>
    <property type="match status" value="1"/>
</dbReference>
<proteinExistence type="inferred from homology"/>
<dbReference type="InterPro" id="IPR000917">
    <property type="entry name" value="Sulfatase_N"/>
</dbReference>
<keyword evidence="2" id="KW-0378">Hydrolase</keyword>
<gene>
    <name evidence="4" type="ORF">OLW01_17595</name>
</gene>
<evidence type="ECO:0000256" key="2">
    <source>
        <dbReference type="ARBA" id="ARBA00022801"/>
    </source>
</evidence>
<dbReference type="InterPro" id="IPR003343">
    <property type="entry name" value="Big_2"/>
</dbReference>
<evidence type="ECO:0000313" key="5">
    <source>
        <dbReference type="Proteomes" id="UP001163726"/>
    </source>
</evidence>
<dbReference type="SMART" id="SM00635">
    <property type="entry name" value="BID_2"/>
    <property type="match status" value="1"/>
</dbReference>
<evidence type="ECO:0000313" key="4">
    <source>
        <dbReference type="EMBL" id="WAJ72095.1"/>
    </source>
</evidence>
<dbReference type="InterPro" id="IPR017850">
    <property type="entry name" value="Alkaline_phosphatase_core_sf"/>
</dbReference>
<dbReference type="PANTHER" id="PTHR42693:SF53">
    <property type="entry name" value="ENDO-4-O-SULFATASE"/>
    <property type="match status" value="1"/>
</dbReference>
<dbReference type="CDD" id="cd16151">
    <property type="entry name" value="sulfatase_like"/>
    <property type="match status" value="1"/>
</dbReference>
<dbReference type="Pfam" id="PF02368">
    <property type="entry name" value="Big_2"/>
    <property type="match status" value="1"/>
</dbReference>
<feature type="domain" description="BIG2" evidence="3">
    <location>
        <begin position="542"/>
        <end position="620"/>
    </location>
</feature>
<protein>
    <submittedName>
        <fullName evidence="4">Sulfatase-like hydrolase/transferase</fullName>
    </submittedName>
</protein>
<name>A0ABY7ARC1_9ALTE</name>
<dbReference type="Pfam" id="PF00884">
    <property type="entry name" value="Sulfatase"/>
    <property type="match status" value="1"/>
</dbReference>
<dbReference type="Gene3D" id="3.40.720.10">
    <property type="entry name" value="Alkaline Phosphatase, subunit A"/>
    <property type="match status" value="1"/>
</dbReference>
<reference evidence="4" key="1">
    <citation type="submission" date="2022-10" db="EMBL/GenBank/DDBJ databases">
        <title>Catenovulum adriacola sp. nov. isolated in the Harbour of Susak.</title>
        <authorList>
            <person name="Schoch T."/>
            <person name="Reich S.J."/>
            <person name="Stoeferle S."/>
            <person name="Flaiz M."/>
            <person name="Kazda M."/>
            <person name="Riedel C.U."/>
            <person name="Duerre P."/>
        </authorList>
    </citation>
    <scope>NUCLEOTIDE SEQUENCE</scope>
    <source>
        <strain evidence="4">TS8</strain>
        <plasmid evidence="4">pCadTS8_2</plasmid>
    </source>
</reference>
<dbReference type="InterPro" id="IPR050738">
    <property type="entry name" value="Sulfatase"/>
</dbReference>
<evidence type="ECO:0000256" key="1">
    <source>
        <dbReference type="ARBA" id="ARBA00008779"/>
    </source>
</evidence>
<geneLocation type="plasmid" evidence="4 5">
    <name>pCadTS8_2</name>
</geneLocation>
<evidence type="ECO:0000259" key="3">
    <source>
        <dbReference type="SMART" id="SM00635"/>
    </source>
</evidence>
<dbReference type="InterPro" id="IPR008964">
    <property type="entry name" value="Invasin/intimin_cell_adhesion"/>
</dbReference>